<dbReference type="FunFam" id="1.20.5.170:FF:000020">
    <property type="entry name" value="BZIP transcription factor"/>
    <property type="match status" value="1"/>
</dbReference>
<dbReference type="PROSITE" id="PS50217">
    <property type="entry name" value="BZIP"/>
    <property type="match status" value="1"/>
</dbReference>
<keyword evidence="10" id="KW-1185">Reference proteome</keyword>
<feature type="region of interest" description="Disordered" evidence="7">
    <location>
        <begin position="71"/>
        <end position="111"/>
    </location>
</feature>
<dbReference type="Proteomes" id="UP000289340">
    <property type="component" value="Chromosome 20"/>
</dbReference>
<dbReference type="EMBL" id="QZWG01000020">
    <property type="protein sequence ID" value="RZB42222.1"/>
    <property type="molecule type" value="Genomic_DNA"/>
</dbReference>
<dbReference type="InterPro" id="IPR004827">
    <property type="entry name" value="bZIP"/>
</dbReference>
<evidence type="ECO:0000313" key="10">
    <source>
        <dbReference type="Proteomes" id="UP000289340"/>
    </source>
</evidence>
<evidence type="ECO:0000256" key="3">
    <source>
        <dbReference type="ARBA" id="ARBA00023015"/>
    </source>
</evidence>
<feature type="non-terminal residue" evidence="9">
    <location>
        <position position="1"/>
    </location>
</feature>
<dbReference type="PANTHER" id="PTHR46408:SF10">
    <property type="entry name" value="BASIC LEUCINE ZIPPER 63"/>
    <property type="match status" value="1"/>
</dbReference>
<evidence type="ECO:0000256" key="5">
    <source>
        <dbReference type="ARBA" id="ARBA00023163"/>
    </source>
</evidence>
<evidence type="ECO:0000259" key="8">
    <source>
        <dbReference type="PROSITE" id="PS50217"/>
    </source>
</evidence>
<dbReference type="Pfam" id="PF00170">
    <property type="entry name" value="bZIP_1"/>
    <property type="match status" value="1"/>
</dbReference>
<name>A0A445F080_GLYSO</name>
<gene>
    <name evidence="9" type="ORF">D0Y65_052985</name>
</gene>
<dbReference type="AlphaFoldDB" id="A0A445F080"/>
<accession>A0A445F080</accession>
<keyword evidence="6" id="KW-0539">Nucleus</keyword>
<evidence type="ECO:0000313" key="9">
    <source>
        <dbReference type="EMBL" id="RZB42222.1"/>
    </source>
</evidence>
<dbReference type="Gene3D" id="1.20.5.170">
    <property type="match status" value="1"/>
</dbReference>
<dbReference type="InterPro" id="IPR046347">
    <property type="entry name" value="bZIP_sf"/>
</dbReference>
<evidence type="ECO:0000256" key="4">
    <source>
        <dbReference type="ARBA" id="ARBA00023125"/>
    </source>
</evidence>
<proteinExistence type="inferred from homology"/>
<comment type="subcellular location">
    <subcellularLocation>
        <location evidence="1">Nucleus</location>
    </subcellularLocation>
</comment>
<dbReference type="GO" id="GO:0003677">
    <property type="term" value="F:DNA binding"/>
    <property type="evidence" value="ECO:0007669"/>
    <property type="project" value="UniProtKB-KW"/>
</dbReference>
<dbReference type="SUPFAM" id="SSF57959">
    <property type="entry name" value="Leucine zipper domain"/>
    <property type="match status" value="1"/>
</dbReference>
<dbReference type="GO" id="GO:0003700">
    <property type="term" value="F:DNA-binding transcription factor activity"/>
    <property type="evidence" value="ECO:0007669"/>
    <property type="project" value="InterPro"/>
</dbReference>
<evidence type="ECO:0000256" key="6">
    <source>
        <dbReference type="ARBA" id="ARBA00023242"/>
    </source>
</evidence>
<dbReference type="SMART" id="SM00338">
    <property type="entry name" value="BRLZ"/>
    <property type="match status" value="1"/>
</dbReference>
<evidence type="ECO:0000256" key="2">
    <source>
        <dbReference type="ARBA" id="ARBA00007163"/>
    </source>
</evidence>
<sequence length="261" mass="29180">NDHVCVAVRNDWKMVVTALWVEHNDDIGMPIDVALGSLVKSQNPATFPDRSGPFGNDPSKLQNKDVRAHIGIPSSPSMQNKPIVAIRPTTSGSSGEQPDDEEVEGEINKTKNMTLVDAKRVRRMLSNRESDRCSRRRKQTHLTELGTQVSQLRSENSSLLKRFIDVSPKYNNVAIDNRVLKVDVETLRVKDSVKTASTEISSEVIIETFHNDDEALAASDDKVVVLVNSPRKVNGKYMAEEQSIYIDGRSISYNVLLITHW</sequence>
<keyword evidence="3" id="KW-0805">Transcription regulation</keyword>
<keyword evidence="5" id="KW-0804">Transcription</keyword>
<dbReference type="CDD" id="cd14702">
    <property type="entry name" value="bZIP_plant_GBF1"/>
    <property type="match status" value="1"/>
</dbReference>
<comment type="similarity">
    <text evidence="2">Belongs to the bZIP family.</text>
</comment>
<organism evidence="9 10">
    <name type="scientific">Glycine soja</name>
    <name type="common">Wild soybean</name>
    <dbReference type="NCBI Taxonomy" id="3848"/>
    <lineage>
        <taxon>Eukaryota</taxon>
        <taxon>Viridiplantae</taxon>
        <taxon>Streptophyta</taxon>
        <taxon>Embryophyta</taxon>
        <taxon>Tracheophyta</taxon>
        <taxon>Spermatophyta</taxon>
        <taxon>Magnoliopsida</taxon>
        <taxon>eudicotyledons</taxon>
        <taxon>Gunneridae</taxon>
        <taxon>Pentapetalae</taxon>
        <taxon>rosids</taxon>
        <taxon>fabids</taxon>
        <taxon>Fabales</taxon>
        <taxon>Fabaceae</taxon>
        <taxon>Papilionoideae</taxon>
        <taxon>50 kb inversion clade</taxon>
        <taxon>NPAAA clade</taxon>
        <taxon>indigoferoid/millettioid clade</taxon>
        <taxon>Phaseoleae</taxon>
        <taxon>Glycine</taxon>
        <taxon>Glycine subgen. Soja</taxon>
    </lineage>
</organism>
<dbReference type="GO" id="GO:0005634">
    <property type="term" value="C:nucleus"/>
    <property type="evidence" value="ECO:0007669"/>
    <property type="project" value="UniProtKB-SubCell"/>
</dbReference>
<keyword evidence="4" id="KW-0238">DNA-binding</keyword>
<reference evidence="9 10" key="1">
    <citation type="submission" date="2018-09" db="EMBL/GenBank/DDBJ databases">
        <title>A high-quality reference genome of wild soybean provides a powerful tool to mine soybean genomes.</title>
        <authorList>
            <person name="Xie M."/>
            <person name="Chung C.Y.L."/>
            <person name="Li M.-W."/>
            <person name="Wong F.-L."/>
            <person name="Chan T.-F."/>
            <person name="Lam H.-M."/>
        </authorList>
    </citation>
    <scope>NUCLEOTIDE SEQUENCE [LARGE SCALE GENOMIC DNA]</scope>
    <source>
        <strain evidence="10">cv. W05</strain>
        <tissue evidence="9">Hypocotyl of etiolated seedlings</tissue>
    </source>
</reference>
<feature type="domain" description="BZIP" evidence="8">
    <location>
        <begin position="117"/>
        <end position="162"/>
    </location>
</feature>
<evidence type="ECO:0000256" key="1">
    <source>
        <dbReference type="ARBA" id="ARBA00004123"/>
    </source>
</evidence>
<dbReference type="GO" id="GO:0046983">
    <property type="term" value="F:protein dimerization activity"/>
    <property type="evidence" value="ECO:0007669"/>
    <property type="project" value="UniProtKB-ARBA"/>
</dbReference>
<protein>
    <submittedName>
        <fullName evidence="9">Light-inducible protein CPRF2</fullName>
    </submittedName>
</protein>
<comment type="caution">
    <text evidence="9">The sequence shown here is derived from an EMBL/GenBank/DDBJ whole genome shotgun (WGS) entry which is preliminary data.</text>
</comment>
<dbReference type="PANTHER" id="PTHR46408">
    <property type="entry name" value="BASIC LEUCINE ZIPPER 63"/>
    <property type="match status" value="1"/>
</dbReference>
<dbReference type="InterPro" id="IPR045314">
    <property type="entry name" value="bZIP_plant_GBF1"/>
</dbReference>
<evidence type="ECO:0000256" key="7">
    <source>
        <dbReference type="SAM" id="MobiDB-lite"/>
    </source>
</evidence>